<evidence type="ECO:0000256" key="1">
    <source>
        <dbReference type="SAM" id="MobiDB-lite"/>
    </source>
</evidence>
<keyword evidence="2" id="KW-0472">Membrane</keyword>
<name>A0A844YD82_9SPHN</name>
<dbReference type="AlphaFoldDB" id="A0A844YD82"/>
<keyword evidence="2" id="KW-0812">Transmembrane</keyword>
<feature type="transmembrane region" description="Helical" evidence="2">
    <location>
        <begin position="37"/>
        <end position="58"/>
    </location>
</feature>
<evidence type="ECO:0000313" key="3">
    <source>
        <dbReference type="EMBL" id="MXO54912.1"/>
    </source>
</evidence>
<feature type="compositionally biased region" description="Basic and acidic residues" evidence="1">
    <location>
        <begin position="7"/>
        <end position="20"/>
    </location>
</feature>
<organism evidence="3 4">
    <name type="scientific">Qipengyuania pelagi</name>
    <dbReference type="NCBI Taxonomy" id="994320"/>
    <lineage>
        <taxon>Bacteria</taxon>
        <taxon>Pseudomonadati</taxon>
        <taxon>Pseudomonadota</taxon>
        <taxon>Alphaproteobacteria</taxon>
        <taxon>Sphingomonadales</taxon>
        <taxon>Erythrobacteraceae</taxon>
        <taxon>Qipengyuania</taxon>
    </lineage>
</organism>
<dbReference type="Proteomes" id="UP000430272">
    <property type="component" value="Unassembled WGS sequence"/>
</dbReference>
<gene>
    <name evidence="3" type="ORF">GRI47_12975</name>
</gene>
<protein>
    <submittedName>
        <fullName evidence="3">LPS export ABC transporter periplasmic protein LptC</fullName>
    </submittedName>
</protein>
<feature type="region of interest" description="Disordered" evidence="1">
    <location>
        <begin position="1"/>
        <end position="28"/>
    </location>
</feature>
<dbReference type="EMBL" id="WTYD01000002">
    <property type="protein sequence ID" value="MXO54912.1"/>
    <property type="molecule type" value="Genomic_DNA"/>
</dbReference>
<accession>A0A844YD82</accession>
<keyword evidence="4" id="KW-1185">Reference proteome</keyword>
<sequence>MASVEATGRRRIETEQAAERRSRRQHFAAPGGRHDRLVGFLAKALPMAVGVVAALMVITPLSPRGEISFLLDRNKVAVIDERLRVDNALYRGRDDSGRPFSLTAGEAVQRSSLEGIVRMDDMRARILLRDGPAQLLAPGGAYDIDAAAMRVPGAVRMTAADGYSMLLRDVLISLSSKTVVGTGGVSGAIPAGTFSANELEADLDARTVALEGNARLRMIPGRLRMP</sequence>
<keyword evidence="2" id="KW-1133">Transmembrane helix</keyword>
<comment type="caution">
    <text evidence="3">The sequence shown here is derived from an EMBL/GenBank/DDBJ whole genome shotgun (WGS) entry which is preliminary data.</text>
</comment>
<evidence type="ECO:0000313" key="4">
    <source>
        <dbReference type="Proteomes" id="UP000430272"/>
    </source>
</evidence>
<dbReference type="OrthoDB" id="7423492at2"/>
<dbReference type="RefSeq" id="WP_160661772.1">
    <property type="nucleotide sequence ID" value="NZ_BAABDV010000001.1"/>
</dbReference>
<evidence type="ECO:0000256" key="2">
    <source>
        <dbReference type="SAM" id="Phobius"/>
    </source>
</evidence>
<proteinExistence type="predicted"/>
<reference evidence="3 4" key="1">
    <citation type="submission" date="2019-12" db="EMBL/GenBank/DDBJ databases">
        <title>Genomic-based taxomic classification of the family Erythrobacteraceae.</title>
        <authorList>
            <person name="Xu L."/>
        </authorList>
    </citation>
    <scope>NUCLEOTIDE SEQUENCE [LARGE SCALE GENOMIC DNA]</scope>
    <source>
        <strain evidence="3 4">JCM 17468</strain>
    </source>
</reference>